<accession>A0A364V4Z4</accession>
<name>A0A364V4Z4_9CORY</name>
<gene>
    <name evidence="1" type="ORF">DLJ54_06940</name>
</gene>
<protein>
    <submittedName>
        <fullName evidence="1">Uncharacterized protein</fullName>
    </submittedName>
</protein>
<keyword evidence="2" id="KW-1185">Reference proteome</keyword>
<comment type="caution">
    <text evidence="1">The sequence shown here is derived from an EMBL/GenBank/DDBJ whole genome shotgun (WGS) entry which is preliminary data.</text>
</comment>
<reference evidence="1 2" key="1">
    <citation type="journal article" date="2018" name="Syst. Appl. Microbiol.">
        <title>Corynebacterium heidelbergense sp. nov., isolated from the preen glands of Egyptian geese (Alopochen aegyptiacus).</title>
        <authorList>
            <person name="Braun M.S."/>
            <person name="Wang E."/>
            <person name="Zimmermann S."/>
            <person name="Wink M."/>
        </authorList>
    </citation>
    <scope>NUCLEOTIDE SEQUENCE [LARGE SCALE GENOMIC DNA]</scope>
    <source>
        <strain evidence="1 2">647</strain>
    </source>
</reference>
<sequence>MGSFGVVFHSFQTNFQRILYAAAQVLQASEQGVWDRKPYESYLQSVSKLYLARHIPGSCATLFEETVRKGVANGGAGVGEFGGQE</sequence>
<dbReference type="Proteomes" id="UP000251577">
    <property type="component" value="Unassembled WGS sequence"/>
</dbReference>
<evidence type="ECO:0000313" key="2">
    <source>
        <dbReference type="Proteomes" id="UP000251577"/>
    </source>
</evidence>
<proteinExistence type="predicted"/>
<organism evidence="1 2">
    <name type="scientific">Corynebacterium heidelbergense</name>
    <dbReference type="NCBI Taxonomy" id="2055947"/>
    <lineage>
        <taxon>Bacteria</taxon>
        <taxon>Bacillati</taxon>
        <taxon>Actinomycetota</taxon>
        <taxon>Actinomycetes</taxon>
        <taxon>Mycobacteriales</taxon>
        <taxon>Corynebacteriaceae</taxon>
        <taxon>Corynebacterium</taxon>
    </lineage>
</organism>
<evidence type="ECO:0000313" key="1">
    <source>
        <dbReference type="EMBL" id="RAV31715.1"/>
    </source>
</evidence>
<dbReference type="AlphaFoldDB" id="A0A364V4Z4"/>
<dbReference type="EMBL" id="QHCV01000064">
    <property type="protein sequence ID" value="RAV31715.1"/>
    <property type="molecule type" value="Genomic_DNA"/>
</dbReference>